<keyword evidence="5 11" id="KW-0808">Transferase</keyword>
<dbReference type="UniPathway" id="UPA00253">
    <property type="reaction ID" value="UER00332"/>
</dbReference>
<evidence type="ECO:0000256" key="9">
    <source>
        <dbReference type="ARBA" id="ARBA00023027"/>
    </source>
</evidence>
<dbReference type="SUPFAM" id="SSF52374">
    <property type="entry name" value="Nucleotidylyl transferase"/>
    <property type="match status" value="1"/>
</dbReference>
<evidence type="ECO:0000256" key="8">
    <source>
        <dbReference type="ARBA" id="ARBA00022840"/>
    </source>
</evidence>
<dbReference type="PANTHER" id="PTHR39321:SF3">
    <property type="entry name" value="PHOSPHOPANTETHEINE ADENYLYLTRANSFERASE"/>
    <property type="match status" value="1"/>
</dbReference>
<dbReference type="NCBIfam" id="NF000845">
    <property type="entry name" value="PRK00071.2-4"/>
    <property type="match status" value="1"/>
</dbReference>
<keyword evidence="9 11" id="KW-0520">NAD</keyword>
<keyword evidence="4 11" id="KW-0662">Pyridine nucleotide biosynthesis</keyword>
<dbReference type="Gene3D" id="3.40.50.620">
    <property type="entry name" value="HUPs"/>
    <property type="match status" value="1"/>
</dbReference>
<evidence type="ECO:0000259" key="12">
    <source>
        <dbReference type="Pfam" id="PF01467"/>
    </source>
</evidence>
<evidence type="ECO:0000256" key="6">
    <source>
        <dbReference type="ARBA" id="ARBA00022695"/>
    </source>
</evidence>
<evidence type="ECO:0000256" key="5">
    <source>
        <dbReference type="ARBA" id="ARBA00022679"/>
    </source>
</evidence>
<dbReference type="STRING" id="655015.B1812_03450"/>
<evidence type="ECO:0000256" key="11">
    <source>
        <dbReference type="HAMAP-Rule" id="MF_00244"/>
    </source>
</evidence>
<dbReference type="Proteomes" id="UP000193978">
    <property type="component" value="Chromosome"/>
</dbReference>
<dbReference type="GO" id="GO:0004515">
    <property type="term" value="F:nicotinate-nucleotide adenylyltransferase activity"/>
    <property type="evidence" value="ECO:0007669"/>
    <property type="project" value="UniProtKB-UniRule"/>
</dbReference>
<evidence type="ECO:0000256" key="10">
    <source>
        <dbReference type="ARBA" id="ARBA00048721"/>
    </source>
</evidence>
<evidence type="ECO:0000256" key="2">
    <source>
        <dbReference type="ARBA" id="ARBA00005019"/>
    </source>
</evidence>
<proteinExistence type="inferred from homology"/>
<comment type="pathway">
    <text evidence="2 11">Cofactor biosynthesis; NAD(+) biosynthesis; deamido-NAD(+) from nicotinate D-ribonucleotide: step 1/1.</text>
</comment>
<evidence type="ECO:0000256" key="4">
    <source>
        <dbReference type="ARBA" id="ARBA00022642"/>
    </source>
</evidence>
<dbReference type="CDD" id="cd02165">
    <property type="entry name" value="NMNAT"/>
    <property type="match status" value="1"/>
</dbReference>
<keyword evidence="14" id="KW-1185">Reference proteome</keyword>
<keyword evidence="6 11" id="KW-0548">Nucleotidyltransferase</keyword>
<dbReference type="InterPro" id="IPR004821">
    <property type="entry name" value="Cyt_trans-like"/>
</dbReference>
<dbReference type="InterPro" id="IPR014729">
    <property type="entry name" value="Rossmann-like_a/b/a_fold"/>
</dbReference>
<dbReference type="NCBIfam" id="NF000843">
    <property type="entry name" value="PRK00071.2-2"/>
    <property type="match status" value="1"/>
</dbReference>
<dbReference type="HAMAP" id="MF_00244">
    <property type="entry name" value="NaMN_adenylyltr"/>
    <property type="match status" value="1"/>
</dbReference>
<protein>
    <recommendedName>
        <fullName evidence="11">Probable nicotinate-nucleotide adenylyltransferase</fullName>
        <ecNumber evidence="11">2.7.7.18</ecNumber>
    </recommendedName>
    <alternativeName>
        <fullName evidence="11">Deamido-NAD(+) diphosphorylase</fullName>
    </alternativeName>
    <alternativeName>
        <fullName evidence="11">Deamido-NAD(+) pyrophosphorylase</fullName>
    </alternativeName>
    <alternativeName>
        <fullName evidence="11">Nicotinate mononucleotide adenylyltransferase</fullName>
        <shortName evidence="11">NaMN adenylyltransferase</shortName>
    </alternativeName>
</protein>
<dbReference type="GO" id="GO:0005524">
    <property type="term" value="F:ATP binding"/>
    <property type="evidence" value="ECO:0007669"/>
    <property type="project" value="UniProtKB-KW"/>
</dbReference>
<keyword evidence="8 11" id="KW-0067">ATP-binding</keyword>
<comment type="function">
    <text evidence="1 11">Catalyzes the reversible adenylation of nicotinate mononucleotide (NaMN) to nicotinic acid adenine dinucleotide (NaAD).</text>
</comment>
<gene>
    <name evidence="11" type="primary">nadD</name>
    <name evidence="13" type="ORF">B1812_03450</name>
</gene>
<sequence>MNNARSRPLLPRLPPHPPGLRIGLLGGSFDPPHAGHLAISRIALRRLRLDRLWWLVTPGNPLKEGPAALDARIDACRALAKHPRIVVTGVEAQIRTRFTYDTLRHLRRRCPGVQFVWIMGADNLLSFHRWRHWRDIADLVPIAVIDRPGATLKTESARTAQALRKARWPEGDAAIFAQARPPALLILHARRSALSSTALRASRGP</sequence>
<name>A0A1W6MRR6_9HYPH</name>
<dbReference type="AlphaFoldDB" id="A0A1W6MRR6"/>
<dbReference type="NCBIfam" id="TIGR00482">
    <property type="entry name" value="nicotinate (nicotinamide) nucleotide adenylyltransferase"/>
    <property type="match status" value="1"/>
</dbReference>
<dbReference type="InterPro" id="IPR005248">
    <property type="entry name" value="NadD/NMNAT"/>
</dbReference>
<evidence type="ECO:0000313" key="14">
    <source>
        <dbReference type="Proteomes" id="UP000193978"/>
    </source>
</evidence>
<dbReference type="KEGG" id="mbry:B1812_03450"/>
<accession>A0A1W6MRR6</accession>
<comment type="similarity">
    <text evidence="3 11">Belongs to the NadD family.</text>
</comment>
<evidence type="ECO:0000256" key="3">
    <source>
        <dbReference type="ARBA" id="ARBA00009014"/>
    </source>
</evidence>
<keyword evidence="7 11" id="KW-0547">Nucleotide-binding</keyword>
<dbReference type="PANTHER" id="PTHR39321">
    <property type="entry name" value="NICOTINATE-NUCLEOTIDE ADENYLYLTRANSFERASE-RELATED"/>
    <property type="match status" value="1"/>
</dbReference>
<dbReference type="Pfam" id="PF01467">
    <property type="entry name" value="CTP_transf_like"/>
    <property type="match status" value="1"/>
</dbReference>
<organism evidence="13 14">
    <name type="scientific">Methylocystis bryophila</name>
    <dbReference type="NCBI Taxonomy" id="655015"/>
    <lineage>
        <taxon>Bacteria</taxon>
        <taxon>Pseudomonadati</taxon>
        <taxon>Pseudomonadota</taxon>
        <taxon>Alphaproteobacteria</taxon>
        <taxon>Hyphomicrobiales</taxon>
        <taxon>Methylocystaceae</taxon>
        <taxon>Methylocystis</taxon>
    </lineage>
</organism>
<dbReference type="EMBL" id="CP019948">
    <property type="protein sequence ID" value="ARN80293.1"/>
    <property type="molecule type" value="Genomic_DNA"/>
</dbReference>
<dbReference type="GO" id="GO:0009435">
    <property type="term" value="P:NAD+ biosynthetic process"/>
    <property type="evidence" value="ECO:0007669"/>
    <property type="project" value="UniProtKB-UniRule"/>
</dbReference>
<reference evidence="13 14" key="1">
    <citation type="submission" date="2017-02" db="EMBL/GenBank/DDBJ databases">
        <authorList>
            <person name="Peterson S.W."/>
        </authorList>
    </citation>
    <scope>NUCLEOTIDE SEQUENCE [LARGE SCALE GENOMIC DNA]</scope>
    <source>
        <strain evidence="13 14">S285</strain>
    </source>
</reference>
<feature type="domain" description="Cytidyltransferase-like" evidence="12">
    <location>
        <begin position="24"/>
        <end position="201"/>
    </location>
</feature>
<dbReference type="RefSeq" id="WP_085770356.1">
    <property type="nucleotide sequence ID" value="NZ_AP027149.1"/>
</dbReference>
<comment type="catalytic activity">
    <reaction evidence="10 11">
        <text>nicotinate beta-D-ribonucleotide + ATP + H(+) = deamido-NAD(+) + diphosphate</text>
        <dbReference type="Rhea" id="RHEA:22860"/>
        <dbReference type="ChEBI" id="CHEBI:15378"/>
        <dbReference type="ChEBI" id="CHEBI:30616"/>
        <dbReference type="ChEBI" id="CHEBI:33019"/>
        <dbReference type="ChEBI" id="CHEBI:57502"/>
        <dbReference type="ChEBI" id="CHEBI:58437"/>
        <dbReference type="EC" id="2.7.7.18"/>
    </reaction>
</comment>
<dbReference type="EC" id="2.7.7.18" evidence="11"/>
<evidence type="ECO:0000313" key="13">
    <source>
        <dbReference type="EMBL" id="ARN80293.1"/>
    </source>
</evidence>
<evidence type="ECO:0000256" key="7">
    <source>
        <dbReference type="ARBA" id="ARBA00022741"/>
    </source>
</evidence>
<evidence type="ECO:0000256" key="1">
    <source>
        <dbReference type="ARBA" id="ARBA00002324"/>
    </source>
</evidence>